<evidence type="ECO:0000259" key="10">
    <source>
        <dbReference type="PROSITE" id="PS51011"/>
    </source>
</evidence>
<feature type="compositionally biased region" description="Low complexity" evidence="9">
    <location>
        <begin position="263"/>
        <end position="277"/>
    </location>
</feature>
<evidence type="ECO:0000259" key="11">
    <source>
        <dbReference type="PROSITE" id="PS51486"/>
    </source>
</evidence>
<evidence type="ECO:0000256" key="1">
    <source>
        <dbReference type="ARBA" id="ARBA00004123"/>
    </source>
</evidence>
<dbReference type="SMART" id="SM01014">
    <property type="entry name" value="ARID"/>
    <property type="match status" value="1"/>
</dbReference>
<dbReference type="InterPro" id="IPR023334">
    <property type="entry name" value="REKLES_domain"/>
</dbReference>
<dbReference type="FunFam" id="1.10.150.60:FF:000007">
    <property type="entry name" value="AT-rich interactive domain-containing protein 3C"/>
    <property type="match status" value="1"/>
</dbReference>
<keyword evidence="3 8" id="KW-0238">DNA-binding</keyword>
<comment type="subunit">
    <text evidence="7">Interacts (via REKLES DOMAIN) with NPM1; the interaction mediates ARID3C nuclear shuttling.</text>
</comment>
<evidence type="ECO:0000256" key="4">
    <source>
        <dbReference type="ARBA" id="ARBA00023163"/>
    </source>
</evidence>
<feature type="compositionally biased region" description="Low complexity" evidence="9">
    <location>
        <begin position="163"/>
        <end position="188"/>
    </location>
</feature>
<evidence type="ECO:0000313" key="13">
    <source>
        <dbReference type="Proteomes" id="UP000028761"/>
    </source>
</evidence>
<feature type="region of interest" description="Disordered" evidence="9">
    <location>
        <begin position="561"/>
        <end position="595"/>
    </location>
</feature>
<dbReference type="CDD" id="cd16880">
    <property type="entry name" value="ARID_ARID3C"/>
    <property type="match status" value="1"/>
</dbReference>
<evidence type="ECO:0000313" key="12">
    <source>
        <dbReference type="Ensembl" id="ENSPANP00000019133.3"/>
    </source>
</evidence>
<dbReference type="InterPro" id="IPR045147">
    <property type="entry name" value="ARI3A/B/C"/>
</dbReference>
<feature type="domain" description="REKLES" evidence="11">
    <location>
        <begin position="554"/>
        <end position="617"/>
    </location>
</feature>
<feature type="region of interest" description="Disordered" evidence="9">
    <location>
        <begin position="159"/>
        <end position="242"/>
    </location>
</feature>
<keyword evidence="13" id="KW-1185">Reference proteome</keyword>
<dbReference type="GO" id="GO:0005634">
    <property type="term" value="C:nucleus"/>
    <property type="evidence" value="ECO:0007669"/>
    <property type="project" value="UniProtKB-SubCell"/>
</dbReference>
<feature type="region of interest" description="Disordered" evidence="9">
    <location>
        <begin position="482"/>
        <end position="527"/>
    </location>
</feature>
<dbReference type="PANTHER" id="PTHR15348:SF2">
    <property type="entry name" value="AT-RICH INTERACTIVE DOMAIN-CONTAINING PROTEIN 3C"/>
    <property type="match status" value="1"/>
</dbReference>
<evidence type="ECO:0000256" key="6">
    <source>
        <dbReference type="ARBA" id="ARBA00058617"/>
    </source>
</evidence>
<keyword evidence="5 8" id="KW-0539">Nucleus</keyword>
<dbReference type="GO" id="GO:0003677">
    <property type="term" value="F:DNA binding"/>
    <property type="evidence" value="ECO:0007669"/>
    <property type="project" value="UniProtKB-UniRule"/>
</dbReference>
<keyword evidence="2 8" id="KW-0805">Transcription regulation</keyword>
<proteinExistence type="predicted"/>
<feature type="compositionally biased region" description="Low complexity" evidence="9">
    <location>
        <begin position="494"/>
        <end position="525"/>
    </location>
</feature>
<feature type="compositionally biased region" description="Pro residues" evidence="9">
    <location>
        <begin position="579"/>
        <end position="590"/>
    </location>
</feature>
<name>A0A096P1A8_PAPAN</name>
<evidence type="ECO:0000256" key="2">
    <source>
        <dbReference type="ARBA" id="ARBA00023015"/>
    </source>
</evidence>
<feature type="compositionally biased region" description="Acidic residues" evidence="9">
    <location>
        <begin position="300"/>
        <end position="314"/>
    </location>
</feature>
<dbReference type="PROSITE" id="PS51011">
    <property type="entry name" value="ARID"/>
    <property type="match status" value="1"/>
</dbReference>
<organism evidence="12 13">
    <name type="scientific">Papio anubis</name>
    <name type="common">Olive baboon</name>
    <dbReference type="NCBI Taxonomy" id="9555"/>
    <lineage>
        <taxon>Eukaryota</taxon>
        <taxon>Metazoa</taxon>
        <taxon>Chordata</taxon>
        <taxon>Craniata</taxon>
        <taxon>Vertebrata</taxon>
        <taxon>Euteleostomi</taxon>
        <taxon>Mammalia</taxon>
        <taxon>Eutheria</taxon>
        <taxon>Euarchontoglires</taxon>
        <taxon>Primates</taxon>
        <taxon>Haplorrhini</taxon>
        <taxon>Catarrhini</taxon>
        <taxon>Cercopithecidae</taxon>
        <taxon>Cercopithecinae</taxon>
        <taxon>Papio</taxon>
    </lineage>
</organism>
<evidence type="ECO:0000256" key="5">
    <source>
        <dbReference type="ARBA" id="ARBA00023242"/>
    </source>
</evidence>
<dbReference type="Bgee" id="ENSPANG00000025316">
    <property type="expression patterns" value="Expressed in mesenteric lymph node and 1 other cell type or tissue"/>
</dbReference>
<evidence type="ECO:0000256" key="3">
    <source>
        <dbReference type="ARBA" id="ARBA00023125"/>
    </source>
</evidence>
<comment type="function">
    <text evidence="6">Transcription factor involved in monocyte-to-macrophage differentiation. Forms a complex with NPM1 to translocate to the nucleus, acting as a transcription factor that promotes the expression of the genes involved in macrophage differentiation, such as STAT3, STAT1 and JUNB.</text>
</comment>
<feature type="compositionally biased region" description="Basic and acidic residues" evidence="9">
    <location>
        <begin position="561"/>
        <end position="573"/>
    </location>
</feature>
<dbReference type="Gene3D" id="1.10.150.60">
    <property type="entry name" value="ARID DNA-binding domain"/>
    <property type="match status" value="1"/>
</dbReference>
<dbReference type="GO" id="GO:0006357">
    <property type="term" value="P:regulation of transcription by RNA polymerase II"/>
    <property type="evidence" value="ECO:0007669"/>
    <property type="project" value="InterPro"/>
</dbReference>
<keyword evidence="4" id="KW-0804">Transcription</keyword>
<protein>
    <recommendedName>
        <fullName evidence="8">AT-rich interactive domain-containing protein 3</fullName>
        <shortName evidence="8">ARID domain-containing protein</shortName>
    </recommendedName>
</protein>
<evidence type="ECO:0000256" key="7">
    <source>
        <dbReference type="ARBA" id="ARBA00065865"/>
    </source>
</evidence>
<dbReference type="PANTHER" id="PTHR15348">
    <property type="entry name" value="AT-RICH INTERACTIVE DOMAIN-CONTAINING PROTEIN ARID DOMAIN- CONTAINING PROTEIN DEAD RINGER PROTEIN B-CELL REGULATOR OF IGH TRANSCRIPTION BRIGHT"/>
    <property type="match status" value="1"/>
</dbReference>
<gene>
    <name evidence="12" type="primary">ARID3C</name>
</gene>
<dbReference type="InterPro" id="IPR001606">
    <property type="entry name" value="ARID_dom"/>
</dbReference>
<dbReference type="HOGENOM" id="CLU_026952_1_0_1"/>
<dbReference type="PROSITE" id="PS51486">
    <property type="entry name" value="REKLES"/>
    <property type="match status" value="1"/>
</dbReference>
<dbReference type="GeneTree" id="ENSGT00940000160028"/>
<feature type="compositionally biased region" description="Basic and acidic residues" evidence="9">
    <location>
        <begin position="315"/>
        <end position="327"/>
    </location>
</feature>
<dbReference type="Ensembl" id="ENSPANT00000026255.3">
    <property type="protein sequence ID" value="ENSPANP00000019133.3"/>
    <property type="gene ID" value="ENSPANG00000025316.3"/>
</dbReference>
<evidence type="ECO:0000256" key="8">
    <source>
        <dbReference type="RuleBase" id="RU369100"/>
    </source>
</evidence>
<comment type="subcellular location">
    <subcellularLocation>
        <location evidence="1 8">Nucleus</location>
    </subcellularLocation>
</comment>
<feature type="domain" description="ARID" evidence="10">
    <location>
        <begin position="363"/>
        <end position="455"/>
    </location>
</feature>
<evidence type="ECO:0000256" key="9">
    <source>
        <dbReference type="SAM" id="MobiDB-lite"/>
    </source>
</evidence>
<dbReference type="AlphaFoldDB" id="A0A096P1A8"/>
<dbReference type="Proteomes" id="UP000028761">
    <property type="component" value="Chromosome 13"/>
</dbReference>
<dbReference type="STRING" id="9555.ENSPANP00000019133"/>
<reference evidence="12 13" key="1">
    <citation type="submission" date="2012-03" db="EMBL/GenBank/DDBJ databases">
        <title>Whole Genome Assembly of Papio anubis.</title>
        <authorList>
            <person name="Liu Y.L."/>
            <person name="Abraham K.A."/>
            <person name="Akbar H.A."/>
            <person name="Ali S.A."/>
            <person name="Anosike U.A."/>
            <person name="Aqrawi P.A."/>
            <person name="Arias F.A."/>
            <person name="Attaway T.A."/>
            <person name="Awwad R.A."/>
            <person name="Babu C.B."/>
            <person name="Bandaranaike D.B."/>
            <person name="Battles P.B."/>
            <person name="Bell A.B."/>
            <person name="Beltran B.B."/>
            <person name="Berhane-Mersha D.B."/>
            <person name="Bess C.B."/>
            <person name="Bickham C.B."/>
            <person name="Bolden T.B."/>
            <person name="Carter K.C."/>
            <person name="Chau D.C."/>
            <person name="Chavez A.C."/>
            <person name="Clerc-Blankenburg K.C."/>
            <person name="Coyle M.C."/>
            <person name="Dao M.D."/>
            <person name="Davila M.L.D."/>
            <person name="Davy-Carroll L.D."/>
            <person name="Denson S.D."/>
            <person name="Dinh H.D."/>
            <person name="Fernandez S.F."/>
            <person name="Fernando P.F."/>
            <person name="Forbes L.F."/>
            <person name="Francis C.F."/>
            <person name="Francisco L.F."/>
            <person name="Fu Q.F."/>
            <person name="Garcia-Iii R.G."/>
            <person name="Garrett T.G."/>
            <person name="Gross S.G."/>
            <person name="Gubbala S.G."/>
            <person name="Hirani K.H."/>
            <person name="Hogues M.H."/>
            <person name="Hollins B.H."/>
            <person name="Jackson L.J."/>
            <person name="Javaid M.J."/>
            <person name="Jhangiani S.J."/>
            <person name="Johnson A.J."/>
            <person name="Johnson B.J."/>
            <person name="Jones J.J."/>
            <person name="Joshi V.J."/>
            <person name="Kalu J.K."/>
            <person name="Khan N.K."/>
            <person name="Korchina V.K."/>
            <person name="Kovar C.K."/>
            <person name="Lago L.L."/>
            <person name="Lara F.L."/>
            <person name="Le T.-K.L."/>
            <person name="Lee S.L."/>
            <person name="Legall-Iii F.L."/>
            <person name="Lemon S.L."/>
            <person name="Liu J.L."/>
            <person name="Liu Y.-S.L."/>
            <person name="Liyanage D.L."/>
            <person name="Lopez J.L."/>
            <person name="Lorensuhewa L.L."/>
            <person name="Mata R.M."/>
            <person name="Mathew T.M."/>
            <person name="Mercado C.M."/>
            <person name="Mercado I.M."/>
            <person name="Morales K.M."/>
            <person name="Morgan M.M."/>
            <person name="Munidasa M.M."/>
            <person name="Ngo D.N."/>
            <person name="Nguyen L.N."/>
            <person name="Nguyen T.N."/>
            <person name="Nguyen N.N."/>
            <person name="Obregon M.O."/>
            <person name="Okwuonu G.O."/>
            <person name="Ongeri F.O."/>
            <person name="Onwere C.O."/>
            <person name="Osifeso I.O."/>
            <person name="Parra A.P."/>
            <person name="Patil S.P."/>
            <person name="Perez A.P."/>
            <person name="Perez Y.P."/>
            <person name="Pham C.P."/>
            <person name="Pu L.-L.P."/>
            <person name="Puazo M.P."/>
            <person name="Quiroz J.Q."/>
            <person name="Rouhana J.R."/>
            <person name="Ruiz M.R."/>
            <person name="Ruiz S.-J.R."/>
            <person name="Saada N.S."/>
            <person name="Santibanez J.S."/>
            <person name="Scheel M.S."/>
            <person name="Schneider B.S."/>
            <person name="Simmons D.S."/>
            <person name="Sisson I.S."/>
            <person name="Tang L.-Y.T."/>
            <person name="Thornton R.T."/>
            <person name="Tisius J.T."/>
            <person name="Toledanes G.T."/>
            <person name="Trejos Z.T."/>
            <person name="Usmani K.U."/>
            <person name="Varghese R.V."/>
            <person name="Vattathil S.V."/>
            <person name="Vee V.V."/>
            <person name="Walker D.W."/>
            <person name="Weissenberger G.W."/>
            <person name="White C.W."/>
            <person name="Williams A.W."/>
            <person name="Woodworth J.W."/>
            <person name="Wright R.W."/>
            <person name="Zhu Y.Z."/>
            <person name="Han Y.H."/>
            <person name="Newsham I.N."/>
            <person name="Nazareth L.N."/>
            <person name="Worley K.W."/>
            <person name="Muzny D.M."/>
            <person name="Rogers J.R."/>
            <person name="Gibbs R.G."/>
        </authorList>
    </citation>
    <scope>NUCLEOTIDE SEQUENCE [LARGE SCALE GENOMIC DNA]</scope>
</reference>
<accession>A0A096P1A8</accession>
<reference evidence="12" key="3">
    <citation type="submission" date="2025-09" db="UniProtKB">
        <authorList>
            <consortium name="Ensembl"/>
        </authorList>
    </citation>
    <scope>IDENTIFICATION</scope>
</reference>
<sequence>MHVCKPQHACSWGQRVGRAGVVKARGEASILTRPSTHTQASCRGIPLLIAACPGHWHCGDHVTEHVRLGSCAPELVTRCVGVWTRLFVCGSPVLSVGVGARLVRLGGALVQSPVAVEPSLSHDSPAALQRPLPPKLAGRKVGDTCWVAESGRVRRGLSPCAPPALSGSGPAPAAAASNAASERTAARGAQGGGSAPRGPSRGQGRQGGGQSKGSAVETPGAAGHARQAALSSGSRLVPGPPSAGGLRLEAVMEALQKQQAARLAQGVGPLAPSRSLLPPGPPLPDHRTLQAPEGALGEVGTEEEEDAEDEEEGEEARAEEEAAEENHPGAQGPSSPSSQPPGLHPHEWTYEEQFKQLYELDADPKRKEFLDDLFSFMQKRGTPVNRVPIMAKQVLDLYALFRLVTAKGGLVEVINRKVWREVTRGLSLPTTITSAAFTLRTQYMKYLYPYECETRALSSPGELQAAIDSNRREGRRQAYTATPLFGLAGPPPRGALGPALGAGPAPRATPSSPGPAQGSASGLPAHACAQLSPSPIKKEESGIPTPRLALPVGLALGPTREKLAPEEPPEKRAVLMGPMDPPRPGMPPSFLPRGKVPLRGEEGFVVRGLRDCTLRED</sequence>
<dbReference type="eggNOG" id="KOG2744">
    <property type="taxonomic scope" value="Eukaryota"/>
</dbReference>
<dbReference type="OMA" id="GPISAHN"/>
<dbReference type="InterPro" id="IPR036431">
    <property type="entry name" value="ARID_dom_sf"/>
</dbReference>
<dbReference type="Pfam" id="PF01388">
    <property type="entry name" value="ARID"/>
    <property type="match status" value="1"/>
</dbReference>
<dbReference type="SMART" id="SM00501">
    <property type="entry name" value="BRIGHT"/>
    <property type="match status" value="1"/>
</dbReference>
<feature type="region of interest" description="Disordered" evidence="9">
    <location>
        <begin position="263"/>
        <end position="346"/>
    </location>
</feature>
<dbReference type="SUPFAM" id="SSF46774">
    <property type="entry name" value="ARID-like"/>
    <property type="match status" value="1"/>
</dbReference>
<reference evidence="12" key="2">
    <citation type="submission" date="2025-08" db="UniProtKB">
        <authorList>
            <consortium name="Ensembl"/>
        </authorList>
    </citation>
    <scope>IDENTIFICATION</scope>
</reference>